<dbReference type="GO" id="GO:0006412">
    <property type="term" value="P:translation"/>
    <property type="evidence" value="ECO:0007669"/>
    <property type="project" value="UniProtKB-UniRule"/>
</dbReference>
<dbReference type="Proteomes" id="UP000034292">
    <property type="component" value="Unassembled WGS sequence"/>
</dbReference>
<dbReference type="InterPro" id="IPR035987">
    <property type="entry name" value="Ribosomal_uS8_sf"/>
</dbReference>
<comment type="caution">
    <text evidence="7">The sequence shown here is derived from an EMBL/GenBank/DDBJ whole genome shotgun (WGS) entry which is preliminary data.</text>
</comment>
<dbReference type="GO" id="GO:1990904">
    <property type="term" value="C:ribonucleoprotein complex"/>
    <property type="evidence" value="ECO:0007669"/>
    <property type="project" value="UniProtKB-KW"/>
</dbReference>
<keyword evidence="2 5" id="KW-0689">Ribosomal protein</keyword>
<dbReference type="FunFam" id="3.30.1490.10:FF:000001">
    <property type="entry name" value="30S ribosomal protein S8"/>
    <property type="match status" value="1"/>
</dbReference>
<sequence length="124" mass="13676">MDPIADMIVIIKNGYLAKKDAVVMSYSKFKQELAKVLEKAGYIGKSKKEGSNLAIELAYNDGKSKMHEIKKVSKSGLRIYIKSKKIRPLKGGKGIYIISTPQGVMASNEAKKKNLGGEVICQVW</sequence>
<dbReference type="GO" id="GO:0019843">
    <property type="term" value="F:rRNA binding"/>
    <property type="evidence" value="ECO:0007669"/>
    <property type="project" value="UniProtKB-UniRule"/>
</dbReference>
<evidence type="ECO:0000256" key="1">
    <source>
        <dbReference type="ARBA" id="ARBA00006471"/>
    </source>
</evidence>
<evidence type="ECO:0000256" key="3">
    <source>
        <dbReference type="ARBA" id="ARBA00023274"/>
    </source>
</evidence>
<dbReference type="Pfam" id="PF00410">
    <property type="entry name" value="Ribosomal_S8"/>
    <property type="match status" value="1"/>
</dbReference>
<dbReference type="PANTHER" id="PTHR11758">
    <property type="entry name" value="40S RIBOSOMAL PROTEIN S15A"/>
    <property type="match status" value="1"/>
</dbReference>
<dbReference type="NCBIfam" id="NF001109">
    <property type="entry name" value="PRK00136.1"/>
    <property type="match status" value="1"/>
</dbReference>
<dbReference type="STRING" id="1618408.UU23_C0004G0018"/>
<gene>
    <name evidence="5" type="primary">rpsH</name>
    <name evidence="7" type="ORF">UU23_C0004G0018</name>
</gene>
<dbReference type="GO" id="GO:0005737">
    <property type="term" value="C:cytoplasm"/>
    <property type="evidence" value="ECO:0007669"/>
    <property type="project" value="UniProtKB-ARBA"/>
</dbReference>
<keyword evidence="5" id="KW-0699">rRNA-binding</keyword>
<dbReference type="PROSITE" id="PS00053">
    <property type="entry name" value="RIBOSOMAL_S8"/>
    <property type="match status" value="1"/>
</dbReference>
<keyword evidence="5" id="KW-0694">RNA-binding</keyword>
<dbReference type="InterPro" id="IPR047863">
    <property type="entry name" value="Ribosomal_uS8_CS"/>
</dbReference>
<evidence type="ECO:0000256" key="6">
    <source>
        <dbReference type="RuleBase" id="RU003660"/>
    </source>
</evidence>
<protein>
    <recommendedName>
        <fullName evidence="4 5">Small ribosomal subunit protein uS8</fullName>
    </recommendedName>
</protein>
<dbReference type="GO" id="GO:0003735">
    <property type="term" value="F:structural constituent of ribosome"/>
    <property type="evidence" value="ECO:0007669"/>
    <property type="project" value="InterPro"/>
</dbReference>
<dbReference type="HAMAP" id="MF_01302_B">
    <property type="entry name" value="Ribosomal_uS8_B"/>
    <property type="match status" value="1"/>
</dbReference>
<evidence type="ECO:0000313" key="7">
    <source>
        <dbReference type="EMBL" id="KKR78036.1"/>
    </source>
</evidence>
<dbReference type="GO" id="GO:0005840">
    <property type="term" value="C:ribosome"/>
    <property type="evidence" value="ECO:0007669"/>
    <property type="project" value="UniProtKB-KW"/>
</dbReference>
<accession>A0A0G0TT52</accession>
<dbReference type="Gene3D" id="3.30.1490.10">
    <property type="match status" value="1"/>
</dbReference>
<evidence type="ECO:0000256" key="4">
    <source>
        <dbReference type="ARBA" id="ARBA00035258"/>
    </source>
</evidence>
<evidence type="ECO:0000256" key="2">
    <source>
        <dbReference type="ARBA" id="ARBA00022980"/>
    </source>
</evidence>
<name>A0A0G0TT52_9BACT</name>
<evidence type="ECO:0000256" key="5">
    <source>
        <dbReference type="HAMAP-Rule" id="MF_01302"/>
    </source>
</evidence>
<dbReference type="SUPFAM" id="SSF56047">
    <property type="entry name" value="Ribosomal protein S8"/>
    <property type="match status" value="1"/>
</dbReference>
<proteinExistence type="inferred from homology"/>
<organism evidence="7 8">
    <name type="scientific">Candidatus Curtissbacteria bacterium GW2011_GWA1_40_9</name>
    <dbReference type="NCBI Taxonomy" id="1618408"/>
    <lineage>
        <taxon>Bacteria</taxon>
        <taxon>Candidatus Curtissiibacteriota</taxon>
    </lineage>
</organism>
<comment type="similarity">
    <text evidence="1 5 6">Belongs to the universal ribosomal protein uS8 family.</text>
</comment>
<keyword evidence="3 5" id="KW-0687">Ribonucleoprotein</keyword>
<comment type="subunit">
    <text evidence="5">Part of the 30S ribosomal subunit. Contacts proteins S5 and S12.</text>
</comment>
<comment type="function">
    <text evidence="5">One of the primary rRNA binding proteins, it binds directly to 16S rRNA central domain where it helps coordinate assembly of the platform of the 30S subunit.</text>
</comment>
<dbReference type="InterPro" id="IPR000630">
    <property type="entry name" value="Ribosomal_uS8"/>
</dbReference>
<dbReference type="PATRIC" id="fig|1618408.3.peg.259"/>
<dbReference type="Gene3D" id="3.30.1370.30">
    <property type="match status" value="1"/>
</dbReference>
<reference evidence="7 8" key="1">
    <citation type="journal article" date="2015" name="Nature">
        <title>rRNA introns, odd ribosomes, and small enigmatic genomes across a large radiation of phyla.</title>
        <authorList>
            <person name="Brown C.T."/>
            <person name="Hug L.A."/>
            <person name="Thomas B.C."/>
            <person name="Sharon I."/>
            <person name="Castelle C.J."/>
            <person name="Singh A."/>
            <person name="Wilkins M.J."/>
            <person name="Williams K.H."/>
            <person name="Banfield J.F."/>
        </authorList>
    </citation>
    <scope>NUCLEOTIDE SEQUENCE [LARGE SCALE GENOMIC DNA]</scope>
</reference>
<evidence type="ECO:0000313" key="8">
    <source>
        <dbReference type="Proteomes" id="UP000034292"/>
    </source>
</evidence>
<dbReference type="EMBL" id="LBZV01000004">
    <property type="protein sequence ID" value="KKR78036.1"/>
    <property type="molecule type" value="Genomic_DNA"/>
</dbReference>
<dbReference type="AlphaFoldDB" id="A0A0G0TT52"/>